<dbReference type="InterPro" id="IPR019734">
    <property type="entry name" value="TPR_rpt"/>
</dbReference>
<gene>
    <name evidence="5" type="ORF">SAMN02745824_2022</name>
</gene>
<dbReference type="SUPFAM" id="SSF48452">
    <property type="entry name" value="TPR-like"/>
    <property type="match status" value="1"/>
</dbReference>
<keyword evidence="6" id="KW-1185">Reference proteome</keyword>
<organism evidence="5 6">
    <name type="scientific">Parasphingorhabdus marina DSM 22363</name>
    <dbReference type="NCBI Taxonomy" id="1123272"/>
    <lineage>
        <taxon>Bacteria</taxon>
        <taxon>Pseudomonadati</taxon>
        <taxon>Pseudomonadota</taxon>
        <taxon>Alphaproteobacteria</taxon>
        <taxon>Sphingomonadales</taxon>
        <taxon>Sphingomonadaceae</taxon>
        <taxon>Parasphingorhabdus</taxon>
    </lineage>
</organism>
<evidence type="ECO:0000313" key="5">
    <source>
        <dbReference type="EMBL" id="SIN84811.1"/>
    </source>
</evidence>
<keyword evidence="2 3" id="KW-0802">TPR repeat</keyword>
<protein>
    <submittedName>
        <fullName evidence="5">Tetratricopeptide repeat-containing protein</fullName>
    </submittedName>
</protein>
<dbReference type="Pfam" id="PF13432">
    <property type="entry name" value="TPR_16"/>
    <property type="match status" value="2"/>
</dbReference>
<evidence type="ECO:0000256" key="1">
    <source>
        <dbReference type="ARBA" id="ARBA00022737"/>
    </source>
</evidence>
<dbReference type="PROSITE" id="PS50005">
    <property type="entry name" value="TPR"/>
    <property type="match status" value="3"/>
</dbReference>
<reference evidence="6" key="1">
    <citation type="submission" date="2016-11" db="EMBL/GenBank/DDBJ databases">
        <authorList>
            <person name="Varghese N."/>
            <person name="Submissions S."/>
        </authorList>
    </citation>
    <scope>NUCLEOTIDE SEQUENCE [LARGE SCALE GENOMIC DNA]</scope>
    <source>
        <strain evidence="6">DSM 22363</strain>
    </source>
</reference>
<evidence type="ECO:0000313" key="6">
    <source>
        <dbReference type="Proteomes" id="UP000185192"/>
    </source>
</evidence>
<dbReference type="PANTHER" id="PTHR45586:SF1">
    <property type="entry name" value="LIPOPOLYSACCHARIDE ASSEMBLY PROTEIN B"/>
    <property type="match status" value="1"/>
</dbReference>
<dbReference type="EMBL" id="FSQW01000002">
    <property type="protein sequence ID" value="SIN84811.1"/>
    <property type="molecule type" value="Genomic_DNA"/>
</dbReference>
<accession>A0A1N6EPD8</accession>
<feature type="repeat" description="TPR" evidence="3">
    <location>
        <begin position="76"/>
        <end position="109"/>
    </location>
</feature>
<feature type="chain" id="PRO_5013269414" evidence="4">
    <location>
        <begin position="25"/>
        <end position="303"/>
    </location>
</feature>
<keyword evidence="4" id="KW-0732">Signal</keyword>
<keyword evidence="1" id="KW-0677">Repeat</keyword>
<feature type="repeat" description="TPR" evidence="3">
    <location>
        <begin position="42"/>
        <end position="75"/>
    </location>
</feature>
<dbReference type="Gene3D" id="1.25.40.10">
    <property type="entry name" value="Tetratricopeptide repeat domain"/>
    <property type="match status" value="2"/>
</dbReference>
<dbReference type="PROSITE" id="PS50293">
    <property type="entry name" value="TPR_REGION"/>
    <property type="match status" value="1"/>
</dbReference>
<dbReference type="AlphaFoldDB" id="A0A1N6EPD8"/>
<feature type="signal peptide" evidence="4">
    <location>
        <begin position="1"/>
        <end position="24"/>
    </location>
</feature>
<evidence type="ECO:0000256" key="3">
    <source>
        <dbReference type="PROSITE-ProRule" id="PRU00339"/>
    </source>
</evidence>
<dbReference type="PANTHER" id="PTHR45586">
    <property type="entry name" value="TPR REPEAT-CONTAINING PROTEIN PA4667"/>
    <property type="match status" value="1"/>
</dbReference>
<name>A0A1N6EPD8_9SPHN</name>
<dbReference type="Proteomes" id="UP000185192">
    <property type="component" value="Unassembled WGS sequence"/>
</dbReference>
<feature type="repeat" description="TPR" evidence="3">
    <location>
        <begin position="219"/>
        <end position="252"/>
    </location>
</feature>
<dbReference type="InterPro" id="IPR051012">
    <property type="entry name" value="CellSynth/LPSAsmb/PSIAsmb"/>
</dbReference>
<proteinExistence type="predicted"/>
<dbReference type="STRING" id="1123272.SAMN02745824_2022"/>
<dbReference type="SMART" id="SM00028">
    <property type="entry name" value="TPR"/>
    <property type="match status" value="3"/>
</dbReference>
<evidence type="ECO:0000256" key="2">
    <source>
        <dbReference type="ARBA" id="ARBA00022803"/>
    </source>
</evidence>
<dbReference type="InterPro" id="IPR011990">
    <property type="entry name" value="TPR-like_helical_dom_sf"/>
</dbReference>
<sequence>MSRMSRTIMGAALLALSASPMAMAAGGGGGGFSGSSAPSYDPAVEYQKGLTAFRAKEYKKATTAFKRTLKVTPKNANAQYLLGLSYARLGNYKRARKPLEKAVKYAPGMIDAHRDLSLVYLKLDMTEKAEKTLAGIKAEKAKCAGSCADAQKINLAISKIEKAMNGGTITVSLPPEWQTASLESGDKLYLEAVGLINEKRYEEALVELDRTARAVGPHPDVLTYIGFAHRKMQRFDVAEDYYQRALAVAPDHLGALEYYGELKVERQDLDGARQHLARIEELCSFGCHEADELRKWIDNAKTS</sequence>
<evidence type="ECO:0000256" key="4">
    <source>
        <dbReference type="SAM" id="SignalP"/>
    </source>
</evidence>